<dbReference type="Proteomes" id="UP000259040">
    <property type="component" value="Segment"/>
</dbReference>
<evidence type="ECO:0000313" key="2">
    <source>
        <dbReference type="Proteomes" id="UP000259040"/>
    </source>
</evidence>
<name>A0A345M862_9CAUD</name>
<reference evidence="1 2" key="1">
    <citation type="submission" date="2018-07" db="EMBL/GenBank/DDBJ databases">
        <authorList>
            <person name="Boyd E.M."/>
            <person name="Barkley D.B."/>
            <person name="Naeem H."/>
            <person name="Vanhorne R."/>
            <person name="Nayek S."/>
            <person name="Layton S.R."/>
            <person name="Hughes L.E."/>
            <person name="Garlena R.A."/>
            <person name="Russell D.A."/>
            <person name="Pope W.H."/>
            <person name="Jacobs-Sera D."/>
            <person name="Hatfull G.F."/>
        </authorList>
    </citation>
    <scope>NUCLEOTIDE SEQUENCE [LARGE SCALE GENOMIC DNA]</scope>
</reference>
<proteinExistence type="predicted"/>
<organism evidence="1 2">
    <name type="scientific">Streptomyces phage Starbow</name>
    <dbReference type="NCBI Taxonomy" id="2283266"/>
    <lineage>
        <taxon>Viruses</taxon>
        <taxon>Duplodnaviria</taxon>
        <taxon>Heunggongvirae</taxon>
        <taxon>Uroviricota</taxon>
        <taxon>Caudoviricetes</taxon>
        <taxon>Stanwilliamsviridae</taxon>
        <taxon>Boydwoodruffvirinae</taxon>
        <taxon>Karimacvirus</taxon>
        <taxon>Karimacvirus karimac</taxon>
        <taxon>Streptomyces virus Karimac</taxon>
    </lineage>
</organism>
<sequence>MDYTIGKAPEGYEWSLESADGDPLFMNRKGKTWGILVTKDGKFVERRGVFVPADKESDTQSFIKAMEESLRQSLK</sequence>
<accession>A0A345M862</accession>
<dbReference type="EMBL" id="MH576964">
    <property type="protein sequence ID" value="AXH66683.1"/>
    <property type="molecule type" value="Genomic_DNA"/>
</dbReference>
<evidence type="ECO:0000313" key="1">
    <source>
        <dbReference type="EMBL" id="AXH66683.1"/>
    </source>
</evidence>
<protein>
    <submittedName>
        <fullName evidence="1">Uncharacterized protein</fullName>
    </submittedName>
</protein>
<gene>
    <name evidence="1" type="primary">218</name>
    <name evidence="1" type="ORF">SEA_STARBOW_218</name>
</gene>